<proteinExistence type="predicted"/>
<organism evidence="1 2">
    <name type="scientific">Photobacterium gaetbulicola</name>
    <dbReference type="NCBI Taxonomy" id="1295392"/>
    <lineage>
        <taxon>Bacteria</taxon>
        <taxon>Pseudomonadati</taxon>
        <taxon>Pseudomonadota</taxon>
        <taxon>Gammaproteobacteria</taxon>
        <taxon>Vibrionales</taxon>
        <taxon>Vibrionaceae</taxon>
        <taxon>Photobacterium</taxon>
    </lineage>
</organism>
<dbReference type="AlphaFoldDB" id="A0A0B9G3D0"/>
<reference evidence="1 2" key="1">
    <citation type="submission" date="2014-12" db="EMBL/GenBank/DDBJ databases">
        <title>Genome sequencing of Photobacterium gaetbulicola AD005a.</title>
        <authorList>
            <person name="Adrian T.G.S."/>
            <person name="Chan K.G."/>
        </authorList>
    </citation>
    <scope>NUCLEOTIDE SEQUENCE [LARGE SCALE GENOMIC DNA]</scope>
    <source>
        <strain evidence="1 2">AD005a</strain>
    </source>
</reference>
<evidence type="ECO:0000313" key="1">
    <source>
        <dbReference type="EMBL" id="KHT63139.1"/>
    </source>
</evidence>
<sequence length="71" mass="8312">MPINFCHIPEYFLNKVFEFITTSKFKLTDKLVGCNYISLGHNKVQDESLTIIKNQTEYGRYHGKKLKQSVN</sequence>
<accession>A0A0B9G3D0</accession>
<gene>
    <name evidence="1" type="ORF">RJ45_13515</name>
</gene>
<name>A0A0B9G3D0_9GAMM</name>
<dbReference type="Proteomes" id="UP000031278">
    <property type="component" value="Unassembled WGS sequence"/>
</dbReference>
<protein>
    <submittedName>
        <fullName evidence="1">Uncharacterized protein</fullName>
    </submittedName>
</protein>
<evidence type="ECO:0000313" key="2">
    <source>
        <dbReference type="Proteomes" id="UP000031278"/>
    </source>
</evidence>
<comment type="caution">
    <text evidence="1">The sequence shown here is derived from an EMBL/GenBank/DDBJ whole genome shotgun (WGS) entry which is preliminary data.</text>
</comment>
<dbReference type="EMBL" id="JWLZ01000160">
    <property type="protein sequence ID" value="KHT63139.1"/>
    <property type="molecule type" value="Genomic_DNA"/>
</dbReference>